<evidence type="ECO:0000313" key="2">
    <source>
        <dbReference type="Proteomes" id="UP001500016"/>
    </source>
</evidence>
<accession>A0ABN2VLK2</accession>
<gene>
    <name evidence="1" type="ORF">GCM10009801_10040</name>
</gene>
<reference evidence="1 2" key="1">
    <citation type="journal article" date="2019" name="Int. J. Syst. Evol. Microbiol.">
        <title>The Global Catalogue of Microorganisms (GCM) 10K type strain sequencing project: providing services to taxonomists for standard genome sequencing and annotation.</title>
        <authorList>
            <consortium name="The Broad Institute Genomics Platform"/>
            <consortium name="The Broad Institute Genome Sequencing Center for Infectious Disease"/>
            <person name="Wu L."/>
            <person name="Ma J."/>
        </authorList>
    </citation>
    <scope>NUCLEOTIDE SEQUENCE [LARGE SCALE GENOMIC DNA]</scope>
    <source>
        <strain evidence="1 2">JCM 15478</strain>
    </source>
</reference>
<organism evidence="1 2">
    <name type="scientific">Streptomyces albiaxialis</name>
    <dbReference type="NCBI Taxonomy" id="329523"/>
    <lineage>
        <taxon>Bacteria</taxon>
        <taxon>Bacillati</taxon>
        <taxon>Actinomycetota</taxon>
        <taxon>Actinomycetes</taxon>
        <taxon>Kitasatosporales</taxon>
        <taxon>Streptomycetaceae</taxon>
        <taxon>Streptomyces</taxon>
    </lineage>
</organism>
<proteinExistence type="predicted"/>
<dbReference type="RefSeq" id="WP_344524423.1">
    <property type="nucleotide sequence ID" value="NZ_BAAAPE010000002.1"/>
</dbReference>
<name>A0ABN2VLK2_9ACTN</name>
<sequence>MDTPDHLERGEMLCTVNYGGHPARAVVPRSYTHLAVDKGSVRGGGPFKRWKIGYRSATTCTELKKTATGKHPDVLQYDGPATEAVLNVVGKGYARLVHHGRDGGRSEVTDISLGPFRGRIELPGPGLIEVDCLVDWSLRIAD</sequence>
<dbReference type="Proteomes" id="UP001500016">
    <property type="component" value="Unassembled WGS sequence"/>
</dbReference>
<dbReference type="EMBL" id="BAAAPE010000002">
    <property type="protein sequence ID" value="GAA2065040.1"/>
    <property type="molecule type" value="Genomic_DNA"/>
</dbReference>
<protein>
    <submittedName>
        <fullName evidence="1">Uncharacterized protein</fullName>
    </submittedName>
</protein>
<evidence type="ECO:0000313" key="1">
    <source>
        <dbReference type="EMBL" id="GAA2065040.1"/>
    </source>
</evidence>
<keyword evidence="2" id="KW-1185">Reference proteome</keyword>
<comment type="caution">
    <text evidence="1">The sequence shown here is derived from an EMBL/GenBank/DDBJ whole genome shotgun (WGS) entry which is preliminary data.</text>
</comment>